<feature type="transmembrane region" description="Helical" evidence="1">
    <location>
        <begin position="220"/>
        <end position="238"/>
    </location>
</feature>
<feature type="transmembrane region" description="Helical" evidence="1">
    <location>
        <begin position="110"/>
        <end position="129"/>
    </location>
</feature>
<keyword evidence="1" id="KW-0472">Membrane</keyword>
<evidence type="ECO:0000313" key="4">
    <source>
        <dbReference type="Proteomes" id="UP000053235"/>
    </source>
</evidence>
<reference evidence="4" key="1">
    <citation type="submission" date="2015-07" db="EMBL/GenBank/DDBJ databases">
        <authorList>
            <person name="Rodrigo-Torres Lidia"/>
            <person name="Arahal R.David."/>
        </authorList>
    </citation>
    <scope>NUCLEOTIDE SEQUENCE [LARGE SCALE GENOMIC DNA]</scope>
    <source>
        <strain evidence="4">CECT 5112</strain>
    </source>
</reference>
<dbReference type="OrthoDB" id="9813524at2"/>
<feature type="domain" description="Phosphatidic acid phosphatase type 2/haloperoxidase" evidence="2">
    <location>
        <begin position="115"/>
        <end position="237"/>
    </location>
</feature>
<gene>
    <name evidence="3" type="ORF">LAX5112_02241</name>
</gene>
<proteinExistence type="predicted"/>
<feature type="transmembrane region" description="Helical" evidence="1">
    <location>
        <begin position="191"/>
        <end position="214"/>
    </location>
</feature>
<feature type="transmembrane region" description="Helical" evidence="1">
    <location>
        <begin position="79"/>
        <end position="98"/>
    </location>
</feature>
<evidence type="ECO:0000313" key="3">
    <source>
        <dbReference type="EMBL" id="CTQ69768.1"/>
    </source>
</evidence>
<organism evidence="3 4">
    <name type="scientific">Roseibium alexandrii</name>
    <dbReference type="NCBI Taxonomy" id="388408"/>
    <lineage>
        <taxon>Bacteria</taxon>
        <taxon>Pseudomonadati</taxon>
        <taxon>Pseudomonadota</taxon>
        <taxon>Alphaproteobacteria</taxon>
        <taxon>Hyphomicrobiales</taxon>
        <taxon>Stappiaceae</taxon>
        <taxon>Roseibium</taxon>
    </lineage>
</organism>
<protein>
    <submittedName>
        <fullName evidence="3">PAP2 (Acid phosphatase) superfamily protein</fullName>
    </submittedName>
</protein>
<dbReference type="Pfam" id="PF01569">
    <property type="entry name" value="PAP2"/>
    <property type="match status" value="1"/>
</dbReference>
<dbReference type="RefSeq" id="WP_055671869.1">
    <property type="nucleotide sequence ID" value="NZ_CXWD01000007.1"/>
</dbReference>
<accession>A0A0M7A3Y9</accession>
<keyword evidence="4" id="KW-1185">Reference proteome</keyword>
<sequence>MIDTPLTKHIQNIASSKAVAWCIAHPFLATIAYVALVSAFFLAFPQTDLWVSGLFFSQTDGFWAQHNPFLQKVRHLGPYLVQTIAICSVAILVIKLLLPGRPPIVPLRKPVFLISTLILGPGILVNSILKDNWGRPRPRSIEEFGGELPFQPVWKMTDFCERNCSFTSGEGAAGIWLVTMAFLVPASWRKAVLAFVLPLCLILSINRVAFGGHFFSDTMLSWGLTLLVILSVYWLLYLKKPPLMTDQGLDEWFTRNGRRLHRLVKRLLVRLRQALRGAGSAQSES</sequence>
<dbReference type="EMBL" id="CXWD01000007">
    <property type="protein sequence ID" value="CTQ69768.1"/>
    <property type="molecule type" value="Genomic_DNA"/>
</dbReference>
<keyword evidence="1" id="KW-1133">Transmembrane helix</keyword>
<evidence type="ECO:0000256" key="1">
    <source>
        <dbReference type="SAM" id="Phobius"/>
    </source>
</evidence>
<dbReference type="SUPFAM" id="SSF48317">
    <property type="entry name" value="Acid phosphatase/Vanadium-dependent haloperoxidase"/>
    <property type="match status" value="1"/>
</dbReference>
<keyword evidence="1" id="KW-0812">Transmembrane</keyword>
<dbReference type="InterPro" id="IPR036938">
    <property type="entry name" value="PAP2/HPO_sf"/>
</dbReference>
<dbReference type="Gene3D" id="1.20.144.10">
    <property type="entry name" value="Phosphatidic acid phosphatase type 2/haloperoxidase"/>
    <property type="match status" value="2"/>
</dbReference>
<name>A0A0M7A3Y9_9HYPH</name>
<dbReference type="STRING" id="388408.LAX5112_02241"/>
<feature type="transmembrane region" description="Helical" evidence="1">
    <location>
        <begin position="18"/>
        <end position="44"/>
    </location>
</feature>
<dbReference type="InterPro" id="IPR000326">
    <property type="entry name" value="PAP2/HPO"/>
</dbReference>
<feature type="transmembrane region" description="Helical" evidence="1">
    <location>
        <begin position="166"/>
        <end position="184"/>
    </location>
</feature>
<evidence type="ECO:0000259" key="2">
    <source>
        <dbReference type="Pfam" id="PF01569"/>
    </source>
</evidence>
<dbReference type="Proteomes" id="UP000053235">
    <property type="component" value="Unassembled WGS sequence"/>
</dbReference>
<dbReference type="CDD" id="cd03396">
    <property type="entry name" value="PAP2_like_6"/>
    <property type="match status" value="1"/>
</dbReference>
<dbReference type="AlphaFoldDB" id="A0A0M7A3Y9"/>